<proteinExistence type="predicted"/>
<evidence type="ECO:0000313" key="2">
    <source>
        <dbReference type="Proteomes" id="UP001295684"/>
    </source>
</evidence>
<name>A0AAD2D918_EUPCR</name>
<comment type="caution">
    <text evidence="1">The sequence shown here is derived from an EMBL/GenBank/DDBJ whole genome shotgun (WGS) entry which is preliminary data.</text>
</comment>
<accession>A0AAD2D918</accession>
<sequence length="140" mass="16422">MELGRKRKLKSVKTVGKFCRIIGKILKVSHIPIRLLTPLISPTKCFLVLRECRKADSIRKDYNSAIYWKVLLYYQNFGCRLFSTIALLFVAKLVDQMITLPRFIKKSPQSFLVAQMIRIYKSRCFLLSKVLSPKFRHHDT</sequence>
<protein>
    <submittedName>
        <fullName evidence="1">Uncharacterized protein</fullName>
    </submittedName>
</protein>
<dbReference type="AlphaFoldDB" id="A0AAD2D918"/>
<dbReference type="Proteomes" id="UP001295684">
    <property type="component" value="Unassembled WGS sequence"/>
</dbReference>
<reference evidence="1" key="1">
    <citation type="submission" date="2023-07" db="EMBL/GenBank/DDBJ databases">
        <authorList>
            <consortium name="AG Swart"/>
            <person name="Singh M."/>
            <person name="Singh A."/>
            <person name="Seah K."/>
            <person name="Emmerich C."/>
        </authorList>
    </citation>
    <scope>NUCLEOTIDE SEQUENCE</scope>
    <source>
        <strain evidence="1">DP1</strain>
    </source>
</reference>
<keyword evidence="2" id="KW-1185">Reference proteome</keyword>
<gene>
    <name evidence="1" type="ORF">ECRASSUSDP1_LOCUS26981</name>
</gene>
<organism evidence="1 2">
    <name type="scientific">Euplotes crassus</name>
    <dbReference type="NCBI Taxonomy" id="5936"/>
    <lineage>
        <taxon>Eukaryota</taxon>
        <taxon>Sar</taxon>
        <taxon>Alveolata</taxon>
        <taxon>Ciliophora</taxon>
        <taxon>Intramacronucleata</taxon>
        <taxon>Spirotrichea</taxon>
        <taxon>Hypotrichia</taxon>
        <taxon>Euplotida</taxon>
        <taxon>Euplotidae</taxon>
        <taxon>Moneuplotes</taxon>
    </lineage>
</organism>
<evidence type="ECO:0000313" key="1">
    <source>
        <dbReference type="EMBL" id="CAI2385417.1"/>
    </source>
</evidence>
<dbReference type="EMBL" id="CAMPGE010027824">
    <property type="protein sequence ID" value="CAI2385417.1"/>
    <property type="molecule type" value="Genomic_DNA"/>
</dbReference>